<dbReference type="AlphaFoldDB" id="A0A1D6KEJ7"/>
<sequence length="165" mass="17952">MPQLRHKIRGCGLTGLAPPDRGPWGWAKFRRRGPASRLPYQSRALHLLIGWIVWSLRAGLDDRRLANCSVRLVTASGARISSSGRDFVHAWPSSPSPRDHRYALPPDLRSPRSHVAVIGLDYGRPEQMSTWAPTVALPAAYAVGVQLCAAVIVLEMGDDLGAVGS</sequence>
<dbReference type="EMBL" id="CM007647">
    <property type="protein sequence ID" value="ONM01569.1"/>
    <property type="molecule type" value="Genomic_DNA"/>
</dbReference>
<organism evidence="1">
    <name type="scientific">Zea mays</name>
    <name type="common">Maize</name>
    <dbReference type="NCBI Taxonomy" id="4577"/>
    <lineage>
        <taxon>Eukaryota</taxon>
        <taxon>Viridiplantae</taxon>
        <taxon>Streptophyta</taxon>
        <taxon>Embryophyta</taxon>
        <taxon>Tracheophyta</taxon>
        <taxon>Spermatophyta</taxon>
        <taxon>Magnoliopsida</taxon>
        <taxon>Liliopsida</taxon>
        <taxon>Poales</taxon>
        <taxon>Poaceae</taxon>
        <taxon>PACMAD clade</taxon>
        <taxon>Panicoideae</taxon>
        <taxon>Andropogonodae</taxon>
        <taxon>Andropogoneae</taxon>
        <taxon>Tripsacinae</taxon>
        <taxon>Zea</taxon>
    </lineage>
</organism>
<protein>
    <submittedName>
        <fullName evidence="1">Uncharacterized protein</fullName>
    </submittedName>
</protein>
<proteinExistence type="predicted"/>
<dbReference type="InParanoid" id="A0A1D6KEJ7"/>
<accession>A0A1D6KEJ7</accession>
<name>A0A1D6KEJ7_MAIZE</name>
<reference evidence="1" key="1">
    <citation type="submission" date="2015-12" db="EMBL/GenBank/DDBJ databases">
        <title>Update maize B73 reference genome by single molecule sequencing technologies.</title>
        <authorList>
            <consortium name="Maize Genome Sequencing Project"/>
            <person name="Ware D."/>
        </authorList>
    </citation>
    <scope>NUCLEOTIDE SEQUENCE [LARGE SCALE GENOMIC DNA]</scope>
    <source>
        <tissue evidence="1">Seedling</tissue>
    </source>
</reference>
<evidence type="ECO:0000313" key="1">
    <source>
        <dbReference type="EMBL" id="ONM01569.1"/>
    </source>
</evidence>
<gene>
    <name evidence="1" type="ORF">ZEAMMB73_Zm00001d030811</name>
</gene>